<keyword evidence="7" id="KW-0539">Nucleus</keyword>
<dbReference type="Gramene" id="EOY25372">
    <property type="protein sequence ID" value="EOY25372"/>
    <property type="gene ID" value="TCM_016703"/>
</dbReference>
<dbReference type="PANTHER" id="PTHR15459">
    <property type="entry name" value="POLYAMINE-MODULATED FACTOR 1"/>
    <property type="match status" value="1"/>
</dbReference>
<keyword evidence="9" id="KW-0137">Centromere</keyword>
<evidence type="ECO:0000256" key="6">
    <source>
        <dbReference type="ARBA" id="ARBA00022838"/>
    </source>
</evidence>
<evidence type="ECO:0000256" key="4">
    <source>
        <dbReference type="ARBA" id="ARBA00022618"/>
    </source>
</evidence>
<comment type="subcellular location">
    <subcellularLocation>
        <location evidence="2">Chromosome</location>
        <location evidence="2">Centromere</location>
        <location evidence="2">Kinetochore</location>
    </subcellularLocation>
    <subcellularLocation>
        <location evidence="1">Nucleus</location>
    </subcellularLocation>
</comment>
<keyword evidence="3" id="KW-0158">Chromosome</keyword>
<dbReference type="PANTHER" id="PTHR15459:SF3">
    <property type="entry name" value="POLYAMINE-MODULATED FACTOR 1"/>
    <property type="match status" value="1"/>
</dbReference>
<reference evidence="10 11" key="1">
    <citation type="journal article" date="2013" name="Genome Biol.">
        <title>The genome sequence of the most widely cultivated cacao type and its use to identify candidate genes regulating pod color.</title>
        <authorList>
            <person name="Motamayor J.C."/>
            <person name="Mockaitis K."/>
            <person name="Schmutz J."/>
            <person name="Haiminen N."/>
            <person name="Iii D.L."/>
            <person name="Cornejo O."/>
            <person name="Findley S.D."/>
            <person name="Zheng P."/>
            <person name="Utro F."/>
            <person name="Royaert S."/>
            <person name="Saski C."/>
            <person name="Jenkins J."/>
            <person name="Podicheti R."/>
            <person name="Zhao M."/>
            <person name="Scheffler B.E."/>
            <person name="Stack J.C."/>
            <person name="Feltus F.A."/>
            <person name="Mustiga G.M."/>
            <person name="Amores F."/>
            <person name="Phillips W."/>
            <person name="Marelli J.P."/>
            <person name="May G.D."/>
            <person name="Shapiro H."/>
            <person name="Ma J."/>
            <person name="Bustamante C.D."/>
            <person name="Schnell R.J."/>
            <person name="Main D."/>
            <person name="Gilbert D."/>
            <person name="Parida L."/>
            <person name="Kuhn D.N."/>
        </authorList>
    </citation>
    <scope>NUCLEOTIDE SEQUENCE [LARGE SCALE GENOMIC DNA]</scope>
    <source>
        <strain evidence="11">cv. Matina 1-6</strain>
    </source>
</reference>
<gene>
    <name evidence="10" type="ORF">TCM_016703</name>
</gene>
<keyword evidence="5" id="KW-0498">Mitosis</keyword>
<dbReference type="InterPro" id="IPR007128">
    <property type="entry name" value="PMF1/Nnf1"/>
</dbReference>
<keyword evidence="6" id="KW-0995">Kinetochore</keyword>
<protein>
    <submittedName>
        <fullName evidence="10">Embryo defective 3006, putative isoform 1</fullName>
    </submittedName>
</protein>
<dbReference type="GO" id="GO:0000444">
    <property type="term" value="C:MIS12/MIND type complex"/>
    <property type="evidence" value="ECO:0007669"/>
    <property type="project" value="InterPro"/>
</dbReference>
<evidence type="ECO:0000256" key="2">
    <source>
        <dbReference type="ARBA" id="ARBA00004629"/>
    </source>
</evidence>
<evidence type="ECO:0000256" key="9">
    <source>
        <dbReference type="ARBA" id="ARBA00023328"/>
    </source>
</evidence>
<dbReference type="eggNOG" id="ENOG502S23Z">
    <property type="taxonomic scope" value="Eukaryota"/>
</dbReference>
<keyword evidence="11" id="KW-1185">Reference proteome</keyword>
<proteinExistence type="predicted"/>
<dbReference type="OMA" id="KKNEIHY"/>
<evidence type="ECO:0000313" key="11">
    <source>
        <dbReference type="Proteomes" id="UP000026915"/>
    </source>
</evidence>
<dbReference type="Pfam" id="PF03980">
    <property type="entry name" value="Nnf1"/>
    <property type="match status" value="1"/>
</dbReference>
<dbReference type="EMBL" id="CM001881">
    <property type="protein sequence ID" value="EOY25372.1"/>
    <property type="molecule type" value="Genomic_DNA"/>
</dbReference>
<evidence type="ECO:0000256" key="7">
    <source>
        <dbReference type="ARBA" id="ARBA00023242"/>
    </source>
</evidence>
<evidence type="ECO:0000313" key="10">
    <source>
        <dbReference type="EMBL" id="EOY25372.1"/>
    </source>
</evidence>
<evidence type="ECO:0000256" key="5">
    <source>
        <dbReference type="ARBA" id="ARBA00022776"/>
    </source>
</evidence>
<dbReference type="Proteomes" id="UP000026915">
    <property type="component" value="Chromosome 3"/>
</dbReference>
<keyword evidence="8" id="KW-0131">Cell cycle</keyword>
<name>A0A061G886_THECC</name>
<evidence type="ECO:0000256" key="1">
    <source>
        <dbReference type="ARBA" id="ARBA00004123"/>
    </source>
</evidence>
<dbReference type="GO" id="GO:0051301">
    <property type="term" value="P:cell division"/>
    <property type="evidence" value="ECO:0007669"/>
    <property type="project" value="UniProtKB-KW"/>
</dbReference>
<dbReference type="GO" id="GO:0005634">
    <property type="term" value="C:nucleus"/>
    <property type="evidence" value="ECO:0007669"/>
    <property type="project" value="UniProtKB-SubCell"/>
</dbReference>
<sequence>MGSNGGGAAPPLIGLGRRQSDLRKSFNLAVRSLLTTCPKQEFSKAFPNFTSAEQERLHQLFIQVITSLHGNVEDEFKSLCQETQVATALDTVEQLVEEQHLDPLISDKTNIMDVVHNLSTAKKAEIQYLRGLLERAEEHNHLIQARVELLKNRRQEVSSTKDVEKHNFCSTDKLHGLVDHTNTFVLRC</sequence>
<dbReference type="AlphaFoldDB" id="A0A061G886"/>
<evidence type="ECO:0000256" key="8">
    <source>
        <dbReference type="ARBA" id="ARBA00023306"/>
    </source>
</evidence>
<evidence type="ECO:0000256" key="3">
    <source>
        <dbReference type="ARBA" id="ARBA00022454"/>
    </source>
</evidence>
<organism evidence="10 11">
    <name type="scientific">Theobroma cacao</name>
    <name type="common">Cacao</name>
    <name type="synonym">Cocoa</name>
    <dbReference type="NCBI Taxonomy" id="3641"/>
    <lineage>
        <taxon>Eukaryota</taxon>
        <taxon>Viridiplantae</taxon>
        <taxon>Streptophyta</taxon>
        <taxon>Embryophyta</taxon>
        <taxon>Tracheophyta</taxon>
        <taxon>Spermatophyta</taxon>
        <taxon>Magnoliopsida</taxon>
        <taxon>eudicotyledons</taxon>
        <taxon>Gunneridae</taxon>
        <taxon>Pentapetalae</taxon>
        <taxon>rosids</taxon>
        <taxon>malvids</taxon>
        <taxon>Malvales</taxon>
        <taxon>Malvaceae</taxon>
        <taxon>Byttnerioideae</taxon>
        <taxon>Theobroma</taxon>
    </lineage>
</organism>
<dbReference type="HOGENOM" id="CLU_124156_0_0_1"/>
<keyword evidence="4" id="KW-0132">Cell division</keyword>
<accession>A0A061G886</accession>